<feature type="domain" description="DUF4376" evidence="1">
    <location>
        <begin position="86"/>
        <end position="183"/>
    </location>
</feature>
<evidence type="ECO:0000259" key="1">
    <source>
        <dbReference type="Pfam" id="PF14301"/>
    </source>
</evidence>
<dbReference type="RefSeq" id="WP_107992092.1">
    <property type="nucleotide sequence ID" value="NZ_QAYG01000016.1"/>
</dbReference>
<accession>A0A2T5UPY9</accession>
<comment type="caution">
    <text evidence="2">The sequence shown here is derived from an EMBL/GenBank/DDBJ whole genome shotgun (WGS) entry which is preliminary data.</text>
</comment>
<dbReference type="Pfam" id="PF14301">
    <property type="entry name" value="DUF4376"/>
    <property type="match status" value="1"/>
</dbReference>
<evidence type="ECO:0000313" key="2">
    <source>
        <dbReference type="EMBL" id="PTW53569.1"/>
    </source>
</evidence>
<dbReference type="InterPro" id="IPR025484">
    <property type="entry name" value="DUF4376"/>
</dbReference>
<dbReference type="EMBL" id="QAYG01000016">
    <property type="protein sequence ID" value="PTW53569.1"/>
    <property type="molecule type" value="Genomic_DNA"/>
</dbReference>
<sequence length="208" mass="22040">MPIIAYETESGVLGRTLVNKPAEGETVADNITAMMDAGRLPNLPWAHYCVVPDGGAALASPPAWWSVDWEAGTITVKEPAPGADDLKDALATLRYKRESSGIDVRDMQVATDNESLAKIVGARMKADKDASFTTRWKAINGWFPLNAEEIVAMSDAALAFISACFDAEEAVSVQIDAGAISTLDELTTAFETALTTELAADEGTSEAA</sequence>
<gene>
    <name evidence="2" type="ORF">C8N35_11624</name>
</gene>
<dbReference type="Proteomes" id="UP000244081">
    <property type="component" value="Unassembled WGS sequence"/>
</dbReference>
<organism evidence="2 3">
    <name type="scientific">Breoghania corrubedonensis</name>
    <dbReference type="NCBI Taxonomy" id="665038"/>
    <lineage>
        <taxon>Bacteria</taxon>
        <taxon>Pseudomonadati</taxon>
        <taxon>Pseudomonadota</taxon>
        <taxon>Alphaproteobacteria</taxon>
        <taxon>Hyphomicrobiales</taxon>
        <taxon>Stappiaceae</taxon>
        <taxon>Breoghania</taxon>
    </lineage>
</organism>
<reference evidence="2 3" key="1">
    <citation type="submission" date="2018-04" db="EMBL/GenBank/DDBJ databases">
        <title>Genomic Encyclopedia of Archaeal and Bacterial Type Strains, Phase II (KMG-II): from individual species to whole genera.</title>
        <authorList>
            <person name="Goeker M."/>
        </authorList>
    </citation>
    <scope>NUCLEOTIDE SEQUENCE [LARGE SCALE GENOMIC DNA]</scope>
    <source>
        <strain evidence="2 3">DSM 23382</strain>
    </source>
</reference>
<evidence type="ECO:0000313" key="3">
    <source>
        <dbReference type="Proteomes" id="UP000244081"/>
    </source>
</evidence>
<dbReference type="OrthoDB" id="8404436at2"/>
<dbReference type="AlphaFoldDB" id="A0A2T5UPY9"/>
<name>A0A2T5UPY9_9HYPH</name>
<keyword evidence="3" id="KW-1185">Reference proteome</keyword>
<protein>
    <submittedName>
        <fullName evidence="2">Uncharacterized protein DUF4376</fullName>
    </submittedName>
</protein>
<proteinExistence type="predicted"/>